<dbReference type="HOGENOM" id="CLU_219159_1_0_9"/>
<dbReference type="Proteomes" id="UP000013126">
    <property type="component" value="Unassembled WGS sequence"/>
</dbReference>
<organism evidence="1 2">
    <name type="scientific">Enterocloster bolteae 90A9</name>
    <dbReference type="NCBI Taxonomy" id="997894"/>
    <lineage>
        <taxon>Bacteria</taxon>
        <taxon>Bacillati</taxon>
        <taxon>Bacillota</taxon>
        <taxon>Clostridia</taxon>
        <taxon>Lachnospirales</taxon>
        <taxon>Lachnospiraceae</taxon>
        <taxon>Enterocloster</taxon>
    </lineage>
</organism>
<gene>
    <name evidence="1" type="ORF">HMPREF1085_03676</name>
</gene>
<name>R0BH09_9FIRM</name>
<evidence type="ECO:0000313" key="1">
    <source>
        <dbReference type="EMBL" id="ENZ48018.1"/>
    </source>
</evidence>
<dbReference type="AlphaFoldDB" id="R0BH09"/>
<accession>R0BH09</accession>
<dbReference type="EMBL" id="AGYH01000012">
    <property type="protein sequence ID" value="ENZ48018.1"/>
    <property type="molecule type" value="Genomic_DNA"/>
</dbReference>
<evidence type="ECO:0000313" key="2">
    <source>
        <dbReference type="Proteomes" id="UP000013126"/>
    </source>
</evidence>
<proteinExistence type="predicted"/>
<sequence>MIFKPHDYQLHCINRIIEIKKLGLWLDMG</sequence>
<keyword evidence="2" id="KW-1185">Reference proteome</keyword>
<reference evidence="1 2" key="1">
    <citation type="submission" date="2013-01" db="EMBL/GenBank/DDBJ databases">
        <title>The Genome Sequence of Clostridium bolteae 90A9.</title>
        <authorList>
            <consortium name="The Broad Institute Genome Sequencing Platform"/>
            <person name="Earl A."/>
            <person name="Ward D."/>
            <person name="Feldgarden M."/>
            <person name="Gevers D."/>
            <person name="Courvalin P."/>
            <person name="Lambert T."/>
            <person name="Walker B."/>
            <person name="Young S.K."/>
            <person name="Zeng Q."/>
            <person name="Gargeya S."/>
            <person name="Fitzgerald M."/>
            <person name="Haas B."/>
            <person name="Abouelleil A."/>
            <person name="Alvarado L."/>
            <person name="Arachchi H.M."/>
            <person name="Berlin A.M."/>
            <person name="Chapman S.B."/>
            <person name="Dewar J."/>
            <person name="Goldberg J."/>
            <person name="Griggs A."/>
            <person name="Gujja S."/>
            <person name="Hansen M."/>
            <person name="Howarth C."/>
            <person name="Imamovic A."/>
            <person name="Larimer J."/>
            <person name="McCowan C."/>
            <person name="Murphy C."/>
            <person name="Neiman D."/>
            <person name="Pearson M."/>
            <person name="Priest M."/>
            <person name="Roberts A."/>
            <person name="Saif S."/>
            <person name="Shea T."/>
            <person name="Sisk P."/>
            <person name="Sykes S."/>
            <person name="Wortman J."/>
            <person name="Nusbaum C."/>
            <person name="Birren B."/>
        </authorList>
    </citation>
    <scope>NUCLEOTIDE SEQUENCE [LARGE SCALE GENOMIC DNA]</scope>
    <source>
        <strain evidence="1 2">90A9</strain>
    </source>
</reference>
<comment type="caution">
    <text evidence="1">The sequence shown here is derived from an EMBL/GenBank/DDBJ whole genome shotgun (WGS) entry which is preliminary data.</text>
</comment>
<protein>
    <submittedName>
        <fullName evidence="1">Uncharacterized protein</fullName>
    </submittedName>
</protein>